<dbReference type="STRING" id="8496.A0A151M5S8"/>
<feature type="region of interest" description="Disordered" evidence="5">
    <location>
        <begin position="188"/>
        <end position="286"/>
    </location>
</feature>
<evidence type="ECO:0000259" key="7">
    <source>
        <dbReference type="Pfam" id="PF13916"/>
    </source>
</evidence>
<feature type="compositionally biased region" description="Basic and acidic residues" evidence="5">
    <location>
        <begin position="350"/>
        <end position="361"/>
    </location>
</feature>
<dbReference type="Pfam" id="PF13916">
    <property type="entry name" value="Phostensin_N"/>
    <property type="match status" value="1"/>
</dbReference>
<organism evidence="8 9">
    <name type="scientific">Alligator mississippiensis</name>
    <name type="common">American alligator</name>
    <dbReference type="NCBI Taxonomy" id="8496"/>
    <lineage>
        <taxon>Eukaryota</taxon>
        <taxon>Metazoa</taxon>
        <taxon>Chordata</taxon>
        <taxon>Craniata</taxon>
        <taxon>Vertebrata</taxon>
        <taxon>Euteleostomi</taxon>
        <taxon>Archelosauria</taxon>
        <taxon>Archosauria</taxon>
        <taxon>Crocodylia</taxon>
        <taxon>Alligatoridae</taxon>
        <taxon>Alligatorinae</taxon>
        <taxon>Alligator</taxon>
    </lineage>
</organism>
<feature type="domain" description="Phostensin/Taperin PP1-binding" evidence="6">
    <location>
        <begin position="571"/>
        <end position="668"/>
    </location>
</feature>
<feature type="compositionally biased region" description="Basic and acidic residues" evidence="5">
    <location>
        <begin position="248"/>
        <end position="259"/>
    </location>
</feature>
<evidence type="ECO:0000256" key="5">
    <source>
        <dbReference type="SAM" id="MobiDB-lite"/>
    </source>
</evidence>
<comment type="subcellular location">
    <subcellularLocation>
        <location evidence="1">Cytoplasm</location>
    </subcellularLocation>
</comment>
<dbReference type="eggNOG" id="ENOG502RY8Q">
    <property type="taxonomic scope" value="Eukaryota"/>
</dbReference>
<feature type="region of interest" description="Disordered" evidence="5">
    <location>
        <begin position="665"/>
        <end position="693"/>
    </location>
</feature>
<keyword evidence="9" id="KW-1185">Reference proteome</keyword>
<protein>
    <submittedName>
        <fullName evidence="8">Phostensin</fullName>
    </submittedName>
</protein>
<dbReference type="PANTHER" id="PTHR21685:SF0">
    <property type="entry name" value="PHOSTENSIN"/>
    <property type="match status" value="1"/>
</dbReference>
<keyword evidence="4" id="KW-0009">Actin-binding</keyword>
<feature type="compositionally biased region" description="Gly residues" evidence="5">
    <location>
        <begin position="31"/>
        <end position="43"/>
    </location>
</feature>
<comment type="caution">
    <text evidence="8">The sequence shown here is derived from an EMBL/GenBank/DDBJ whole genome shotgun (WGS) entry which is preliminary data.</text>
</comment>
<dbReference type="PANTHER" id="PTHR21685">
    <property type="entry name" value="TON-B BOX DOMAIN"/>
    <property type="match status" value="1"/>
</dbReference>
<feature type="region of interest" description="Disordered" evidence="5">
    <location>
        <begin position="482"/>
        <end position="606"/>
    </location>
</feature>
<evidence type="ECO:0000313" key="9">
    <source>
        <dbReference type="Proteomes" id="UP000050525"/>
    </source>
</evidence>
<dbReference type="GO" id="GO:0005737">
    <property type="term" value="C:cytoplasm"/>
    <property type="evidence" value="ECO:0007669"/>
    <property type="project" value="UniProtKB-SubCell"/>
</dbReference>
<feature type="region of interest" description="Disordered" evidence="5">
    <location>
        <begin position="1"/>
        <end position="104"/>
    </location>
</feature>
<dbReference type="AlphaFoldDB" id="A0A151M5S8"/>
<feature type="domain" description="Phostensin/Taperin N-terminal" evidence="7">
    <location>
        <begin position="3"/>
        <end position="111"/>
    </location>
</feature>
<dbReference type="Proteomes" id="UP000050525">
    <property type="component" value="Unassembled WGS sequence"/>
</dbReference>
<evidence type="ECO:0000259" key="6">
    <source>
        <dbReference type="Pfam" id="PF13914"/>
    </source>
</evidence>
<feature type="compositionally biased region" description="Low complexity" evidence="5">
    <location>
        <begin position="90"/>
        <end position="101"/>
    </location>
</feature>
<feature type="compositionally biased region" description="Low complexity" evidence="5">
    <location>
        <begin position="521"/>
        <end position="531"/>
    </location>
</feature>
<accession>A0A151M5S8</accession>
<evidence type="ECO:0000256" key="2">
    <source>
        <dbReference type="ARBA" id="ARBA00022490"/>
    </source>
</evidence>
<dbReference type="InterPro" id="IPR025903">
    <property type="entry name" value="Phostensin/Taperin_N_dom"/>
</dbReference>
<dbReference type="InterPro" id="IPR026671">
    <property type="entry name" value="PPP1R18/Tprn"/>
</dbReference>
<evidence type="ECO:0000313" key="8">
    <source>
        <dbReference type="EMBL" id="KYO19873.1"/>
    </source>
</evidence>
<reference evidence="8 9" key="1">
    <citation type="journal article" date="2012" name="Genome Biol.">
        <title>Sequencing three crocodilian genomes to illuminate the evolution of archosaurs and amniotes.</title>
        <authorList>
            <person name="St John J.A."/>
            <person name="Braun E.L."/>
            <person name="Isberg S.R."/>
            <person name="Miles L.G."/>
            <person name="Chong A.Y."/>
            <person name="Gongora J."/>
            <person name="Dalzell P."/>
            <person name="Moran C."/>
            <person name="Bed'hom B."/>
            <person name="Abzhanov A."/>
            <person name="Burgess S.C."/>
            <person name="Cooksey A.M."/>
            <person name="Castoe T.A."/>
            <person name="Crawford N.G."/>
            <person name="Densmore L.D."/>
            <person name="Drew J.C."/>
            <person name="Edwards S.V."/>
            <person name="Faircloth B.C."/>
            <person name="Fujita M.K."/>
            <person name="Greenwold M.J."/>
            <person name="Hoffmann F.G."/>
            <person name="Howard J.M."/>
            <person name="Iguchi T."/>
            <person name="Janes D.E."/>
            <person name="Khan S.Y."/>
            <person name="Kohno S."/>
            <person name="de Koning A.J."/>
            <person name="Lance S.L."/>
            <person name="McCarthy F.M."/>
            <person name="McCormack J.E."/>
            <person name="Merchant M.E."/>
            <person name="Peterson D.G."/>
            <person name="Pollock D.D."/>
            <person name="Pourmand N."/>
            <person name="Raney B.J."/>
            <person name="Roessler K.A."/>
            <person name="Sanford J.R."/>
            <person name="Sawyer R.H."/>
            <person name="Schmidt C.J."/>
            <person name="Triplett E.W."/>
            <person name="Tuberville T.D."/>
            <person name="Venegas-Anaya M."/>
            <person name="Howard J.T."/>
            <person name="Jarvis E.D."/>
            <person name="Guillette L.J.Jr."/>
            <person name="Glenn T.C."/>
            <person name="Green R.E."/>
            <person name="Ray D.A."/>
        </authorList>
    </citation>
    <scope>NUCLEOTIDE SEQUENCE [LARGE SCALE GENOMIC DNA]</scope>
    <source>
        <strain evidence="8">KSC_2009_1</strain>
    </source>
</reference>
<dbReference type="Pfam" id="PF13914">
    <property type="entry name" value="Phostensin"/>
    <property type="match status" value="1"/>
</dbReference>
<feature type="region of interest" description="Disordered" evidence="5">
    <location>
        <begin position="451"/>
        <end position="470"/>
    </location>
</feature>
<feature type="compositionally biased region" description="Basic and acidic residues" evidence="5">
    <location>
        <begin position="401"/>
        <end position="417"/>
    </location>
</feature>
<keyword evidence="2" id="KW-0963">Cytoplasm</keyword>
<dbReference type="EMBL" id="AKHW03006526">
    <property type="protein sequence ID" value="KYO19873.1"/>
    <property type="molecule type" value="Genomic_DNA"/>
</dbReference>
<keyword evidence="3" id="KW-0597">Phosphoprotein</keyword>
<dbReference type="InterPro" id="IPR025907">
    <property type="entry name" value="Phostensin/Taperin_PP1-bd_dom"/>
</dbReference>
<gene>
    <name evidence="8" type="primary">PPP1R18</name>
    <name evidence="8" type="ORF">Y1Q_0006835</name>
</gene>
<evidence type="ECO:0000256" key="3">
    <source>
        <dbReference type="ARBA" id="ARBA00022553"/>
    </source>
</evidence>
<feature type="compositionally biased region" description="Low complexity" evidence="5">
    <location>
        <begin position="44"/>
        <end position="65"/>
    </location>
</feature>
<name>A0A151M5S8_ALLMI</name>
<feature type="region of interest" description="Disordered" evidence="5">
    <location>
        <begin position="301"/>
        <end position="445"/>
    </location>
</feature>
<proteinExistence type="predicted"/>
<dbReference type="GO" id="GO:0003779">
    <property type="term" value="F:actin binding"/>
    <property type="evidence" value="ECO:0007669"/>
    <property type="project" value="UniProtKB-KW"/>
</dbReference>
<dbReference type="GO" id="GO:0019902">
    <property type="term" value="F:phosphatase binding"/>
    <property type="evidence" value="ECO:0007669"/>
    <property type="project" value="InterPro"/>
</dbReference>
<evidence type="ECO:0000256" key="4">
    <source>
        <dbReference type="ARBA" id="ARBA00023203"/>
    </source>
</evidence>
<feature type="compositionally biased region" description="Low complexity" evidence="5">
    <location>
        <begin position="20"/>
        <end position="30"/>
    </location>
</feature>
<sequence length="720" mass="75494">MAKMPAWKREIIERRRAKQGSSTSFSEPGGSSEGGGGSSGGAGPPLAGVGAPSPGEEPSSEESAVLQEKIGPVHQNPFIQLEKRRKETAAPDSDPASAKAKQLADAYSQIPGIRTLRADNVIIIESVPDVEGAPLGTGAERHRWPAEVKSGSVESLNELLVRPGGSVTEIRAGEVFIVKSTVSRSAEDLNSCGQGHGDVGYQSARPEQRRGRVSKLLSHFSQDGGGGGVGPPQRPVRSLSTENLADGSYEHPLETRKLDPGLARQHGRSSSPSCDLPGLGASAPPQAPLFTVASFRNQFEARSSGEAWLESPPRRFSLGKSWNQEAASPERGPRLGSDSRAAGTVPPGSRGREATSPERRARPSSGDRLAAAPGPQSTEAALPESGAQPRGGGSVAAGPGLKDKEALSPEWGARHDGSGPNTVMPSPQGKEAASPERGGWDLKATLLDVMSTGEALEPGPAAMLEPDADTQAKALASLRLQSRNSFMVVPRRASSSPPPSSDAAEPRQETGTSPSPPPKPVAVLSSASSLSCEQTPPPASAEEPGDGEAMRRVGARPARELGGVSLVPHPAVQRRSGNTITINPRKAPVPAPTVENGIEGVPGSDKAAMAPVKKRYPTAEEIQVIGGYLSLQRSCLAKNDPHRKKLKISFSESQLERTFQYPSEGSLLEEFGPPEELDLPPSANPHGEDDEEEEELLLLHRGIPGVLGTKPLIVDESCRR</sequence>
<evidence type="ECO:0000256" key="1">
    <source>
        <dbReference type="ARBA" id="ARBA00004496"/>
    </source>
</evidence>